<organism evidence="18 19">
    <name type="scientific">Metschnikowia aff. pulcherrima</name>
    <dbReference type="NCBI Taxonomy" id="2163413"/>
    <lineage>
        <taxon>Eukaryota</taxon>
        <taxon>Fungi</taxon>
        <taxon>Dikarya</taxon>
        <taxon>Ascomycota</taxon>
        <taxon>Saccharomycotina</taxon>
        <taxon>Pichiomycetes</taxon>
        <taxon>Metschnikowiaceae</taxon>
        <taxon>Metschnikowia</taxon>
    </lineage>
</organism>
<dbReference type="InterPro" id="IPR011650">
    <property type="entry name" value="Peptidase_M20_dimer"/>
</dbReference>
<evidence type="ECO:0000256" key="11">
    <source>
        <dbReference type="ARBA" id="ARBA00022843"/>
    </source>
</evidence>
<reference evidence="19" key="1">
    <citation type="submission" date="2019-03" db="EMBL/GenBank/DDBJ databases">
        <title>Snf2 controls pulcherriminic acid biosynthesis and connects pigmentation and antifungal activity of the yeast Metschnikowia pulcherrima.</title>
        <authorList>
            <person name="Gore-Lloyd D."/>
            <person name="Sumann I."/>
            <person name="Brachmann A.O."/>
            <person name="Schneeberger K."/>
            <person name="Ortiz-Merino R.A."/>
            <person name="Moreno-Beltran M."/>
            <person name="Schlaefli M."/>
            <person name="Kirner P."/>
            <person name="Santos Kron A."/>
            <person name="Wolfe K.H."/>
            <person name="Piel J."/>
            <person name="Ahrens C.H."/>
            <person name="Henk D."/>
            <person name="Freimoser F.M."/>
        </authorList>
    </citation>
    <scope>NUCLEOTIDE SEQUENCE [LARGE SCALE GENOMIC DNA]</scope>
    <source>
        <strain evidence="19">APC 1.2</strain>
    </source>
</reference>
<dbReference type="InterPro" id="IPR017141">
    <property type="entry name" value="Pept_M20_carboxypep"/>
</dbReference>
<keyword evidence="12" id="KW-1133">Transmembrane helix</keyword>
<dbReference type="Pfam" id="PF01546">
    <property type="entry name" value="Peptidase_M20"/>
    <property type="match status" value="1"/>
</dbReference>
<evidence type="ECO:0000256" key="8">
    <source>
        <dbReference type="ARBA" id="ARBA00022723"/>
    </source>
</evidence>
<dbReference type="GO" id="GO:0016020">
    <property type="term" value="C:membrane"/>
    <property type="evidence" value="ECO:0007669"/>
    <property type="project" value="UniProtKB-SubCell"/>
</dbReference>
<dbReference type="GO" id="GO:0004181">
    <property type="term" value="F:metallocarboxypeptidase activity"/>
    <property type="evidence" value="ECO:0007669"/>
    <property type="project" value="InterPro"/>
</dbReference>
<dbReference type="EMBL" id="CP034457">
    <property type="protein sequence ID" value="QBM87613.1"/>
    <property type="molecule type" value="Genomic_DNA"/>
</dbReference>
<keyword evidence="10 16" id="KW-0862">Zinc</keyword>
<evidence type="ECO:0000256" key="16">
    <source>
        <dbReference type="PIRSR" id="PIRSR037217-2"/>
    </source>
</evidence>
<comment type="subcellular location">
    <subcellularLocation>
        <location evidence="2">Membrane</location>
        <topology evidence="2">Single-pass membrane protein</topology>
    </subcellularLocation>
</comment>
<evidence type="ECO:0000256" key="3">
    <source>
        <dbReference type="ARBA" id="ARBA00006247"/>
    </source>
</evidence>
<evidence type="ECO:0000256" key="1">
    <source>
        <dbReference type="ARBA" id="ARBA00001947"/>
    </source>
</evidence>
<accession>A0A4V1AE13</accession>
<keyword evidence="8 16" id="KW-0479">Metal-binding</keyword>
<dbReference type="Gene3D" id="3.40.630.10">
    <property type="entry name" value="Zn peptidases"/>
    <property type="match status" value="1"/>
</dbReference>
<comment type="cofactor">
    <cofactor evidence="1">
        <name>Zn(2+)</name>
        <dbReference type="ChEBI" id="CHEBI:29105"/>
    </cofactor>
</comment>
<feature type="binding site" evidence="16">
    <location>
        <position position="147"/>
    </location>
    <ligand>
        <name>Zn(2+)</name>
        <dbReference type="ChEBI" id="CHEBI:29105"/>
        <label>2</label>
    </ligand>
</feature>
<dbReference type="SUPFAM" id="SSF55031">
    <property type="entry name" value="Bacterial exopeptidase dimerisation domain"/>
    <property type="match status" value="1"/>
</dbReference>
<feature type="binding site" evidence="16">
    <location>
        <position position="182"/>
    </location>
    <ligand>
        <name>Zn(2+)</name>
        <dbReference type="ChEBI" id="CHEBI:29105"/>
        <label>2</label>
    </ligand>
</feature>
<feature type="active site" description="Proton acceptor" evidence="15">
    <location>
        <position position="216"/>
    </location>
</feature>
<keyword evidence="19" id="KW-1185">Reference proteome</keyword>
<protein>
    <submittedName>
        <fullName evidence="18">Gly-Xaa carboxypeptidase</fullName>
    </submittedName>
</protein>
<dbReference type="Pfam" id="PF07687">
    <property type="entry name" value="M20_dimer"/>
    <property type="match status" value="1"/>
</dbReference>
<dbReference type="InterPro" id="IPR002933">
    <property type="entry name" value="Peptidase_M20"/>
</dbReference>
<keyword evidence="6" id="KW-0645">Protease</keyword>
<evidence type="ECO:0000256" key="12">
    <source>
        <dbReference type="ARBA" id="ARBA00022989"/>
    </source>
</evidence>
<dbReference type="AlphaFoldDB" id="A0A4V1AE13"/>
<dbReference type="SUPFAM" id="SSF53187">
    <property type="entry name" value="Zn-dependent exopeptidases"/>
    <property type="match status" value="1"/>
</dbReference>
<gene>
    <name evidence="18" type="primary">MPUL0B08200</name>
    <name evidence="18" type="ORF">METSCH_B08200</name>
</gene>
<dbReference type="CDD" id="cd05674">
    <property type="entry name" value="M20_yscS"/>
    <property type="match status" value="1"/>
</dbReference>
<keyword evidence="7" id="KW-0812">Transmembrane</keyword>
<keyword evidence="5 18" id="KW-0121">Carboxypeptidase</keyword>
<keyword evidence="11" id="KW-0832">Ubl conjugation</keyword>
<evidence type="ECO:0000256" key="4">
    <source>
        <dbReference type="ARBA" id="ARBA00022499"/>
    </source>
</evidence>
<keyword evidence="9" id="KW-0378">Hydrolase</keyword>
<sequence length="559" mass="62460">MRLYTTGAAVALVAILLFTNVASYMKIILQPTSDTSICPIYDIKAPPRFYTDNSTVLKIFKSESYRLESVARLSGAVRMDTEVSDNLPDVPDAPEKWQQFEKFHEYLELTFPNVFSTCEVFKVNTWGLVFHWKGADEALKPLLLTAHQDVVPVQKDTYKDWTYPPFEGHYDGKYVHGRGAADCKNVLIAVMESLDLLMGENYQPNRSVLAAFGFDEEATGIRGANEISKFLENKFGRDSFYAVVDEGPGLMDDVMTGAVVALPATSEKGYVDIRVDLFMKGGHSSVPPDHGAIGIMGELAQNIEYDQFTPSLTSENPMLQYLQCMAVNNGDRMGTMKKKAIMRAGFDKLANSKLVQALSQNKVTKYLIQTSQALDIIHGGEKANALPEDVSLVVNHRVAVGTTVSDVERRFTSRVIDVAGKYGMNVEAFGETKLLPKSPAGTFRIETFNTPLETAPVSPSSGKVWELLAATTRHVFEDLVYEKELGYPIVSAPILMPANTDTRYYWNLTRNIYRYSPMKINVFENNAHSVNEKIEFDGHLQLTAWFYEYIQNVDDELAG</sequence>
<evidence type="ECO:0000313" key="18">
    <source>
        <dbReference type="EMBL" id="QBM87613.1"/>
    </source>
</evidence>
<evidence type="ECO:0000256" key="10">
    <source>
        <dbReference type="ARBA" id="ARBA00022833"/>
    </source>
</evidence>
<evidence type="ECO:0000256" key="15">
    <source>
        <dbReference type="PIRSR" id="PIRSR037217-1"/>
    </source>
</evidence>
<name>A0A4V1AE13_9ASCO</name>
<dbReference type="PANTHER" id="PTHR45962:SF1">
    <property type="entry name" value="N-FATTY-ACYL-AMINO ACID SYNTHASE_HYDROLASE PM20D1"/>
    <property type="match status" value="1"/>
</dbReference>
<dbReference type="Gene3D" id="3.30.70.360">
    <property type="match status" value="1"/>
</dbReference>
<feature type="binding site" evidence="16">
    <location>
        <position position="217"/>
    </location>
    <ligand>
        <name>Zn(2+)</name>
        <dbReference type="ChEBI" id="CHEBI:29105"/>
        <label>1</label>
    </ligand>
</feature>
<keyword evidence="4" id="KW-1017">Isopeptide bond</keyword>
<evidence type="ECO:0000256" key="9">
    <source>
        <dbReference type="ARBA" id="ARBA00022801"/>
    </source>
</evidence>
<keyword evidence="13" id="KW-0472">Membrane</keyword>
<dbReference type="Proteomes" id="UP000292447">
    <property type="component" value="Chromosome II"/>
</dbReference>
<feature type="active site" evidence="15">
    <location>
        <position position="149"/>
    </location>
</feature>
<dbReference type="InterPro" id="IPR036264">
    <property type="entry name" value="Bact_exopeptidase_dim_dom"/>
</dbReference>
<comment type="similarity">
    <text evidence="3">Belongs to the peptidase M20A family.</text>
</comment>
<evidence type="ECO:0000256" key="2">
    <source>
        <dbReference type="ARBA" id="ARBA00004167"/>
    </source>
</evidence>
<evidence type="ECO:0000256" key="14">
    <source>
        <dbReference type="ARBA" id="ARBA00023180"/>
    </source>
</evidence>
<dbReference type="FunFam" id="3.40.630.10:FF:000098">
    <property type="entry name" value="Gly-Xaa carboxypeptidase"/>
    <property type="match status" value="1"/>
</dbReference>
<dbReference type="PIRSF" id="PIRSF037217">
    <property type="entry name" value="Carboxypeptidase_S"/>
    <property type="match status" value="1"/>
</dbReference>
<feature type="binding site" evidence="16">
    <location>
        <position position="245"/>
    </location>
    <ligand>
        <name>Zn(2+)</name>
        <dbReference type="ChEBI" id="CHEBI:29105"/>
        <label>2</label>
    </ligand>
</feature>
<feature type="binding site" evidence="16">
    <location>
        <position position="528"/>
    </location>
    <ligand>
        <name>Zn(2+)</name>
        <dbReference type="ChEBI" id="CHEBI:29105"/>
        <label>1</label>
    </ligand>
</feature>
<feature type="binding site" evidence="16">
    <location>
        <position position="182"/>
    </location>
    <ligand>
        <name>Zn(2+)</name>
        <dbReference type="ChEBI" id="CHEBI:29105"/>
        <label>1</label>
    </ligand>
</feature>
<evidence type="ECO:0000256" key="6">
    <source>
        <dbReference type="ARBA" id="ARBA00022670"/>
    </source>
</evidence>
<evidence type="ECO:0000256" key="7">
    <source>
        <dbReference type="ARBA" id="ARBA00022692"/>
    </source>
</evidence>
<dbReference type="PROSITE" id="PS00758">
    <property type="entry name" value="ARGE_DAPE_CPG2_1"/>
    <property type="match status" value="1"/>
</dbReference>
<evidence type="ECO:0000256" key="13">
    <source>
        <dbReference type="ARBA" id="ARBA00023136"/>
    </source>
</evidence>
<evidence type="ECO:0000259" key="17">
    <source>
        <dbReference type="Pfam" id="PF07687"/>
    </source>
</evidence>
<dbReference type="PANTHER" id="PTHR45962">
    <property type="entry name" value="N-FATTY-ACYL-AMINO ACID SYNTHASE/HYDROLASE PM20D1"/>
    <property type="match status" value="1"/>
</dbReference>
<evidence type="ECO:0000256" key="5">
    <source>
        <dbReference type="ARBA" id="ARBA00022645"/>
    </source>
</evidence>
<dbReference type="InterPro" id="IPR001261">
    <property type="entry name" value="ArgE/DapE_CS"/>
</dbReference>
<dbReference type="Gene3D" id="1.10.150.900">
    <property type="match status" value="1"/>
</dbReference>
<dbReference type="GO" id="GO:0046872">
    <property type="term" value="F:metal ion binding"/>
    <property type="evidence" value="ECO:0007669"/>
    <property type="project" value="UniProtKB-KW"/>
</dbReference>
<keyword evidence="14" id="KW-0325">Glycoprotein</keyword>
<feature type="domain" description="Peptidase M20 dimerisation" evidence="17">
    <location>
        <begin position="266"/>
        <end position="421"/>
    </location>
</feature>
<proteinExistence type="inferred from homology"/>
<dbReference type="GO" id="GO:0000328">
    <property type="term" value="C:fungal-type vacuole lumen"/>
    <property type="evidence" value="ECO:0007669"/>
    <property type="project" value="TreeGrafter"/>
</dbReference>
<dbReference type="GO" id="GO:0051603">
    <property type="term" value="P:proteolysis involved in protein catabolic process"/>
    <property type="evidence" value="ECO:0007669"/>
    <property type="project" value="TreeGrafter"/>
</dbReference>
<evidence type="ECO:0000313" key="19">
    <source>
        <dbReference type="Proteomes" id="UP000292447"/>
    </source>
</evidence>
<dbReference type="STRING" id="2163413.A0A4V1AE13"/>
<dbReference type="InterPro" id="IPR047177">
    <property type="entry name" value="Pept_M20A"/>
</dbReference>